<name>A0A0J6VM50_9MYCO</name>
<dbReference type="Proteomes" id="UP000036513">
    <property type="component" value="Unassembled WGS sequence"/>
</dbReference>
<comment type="caution">
    <text evidence="1">The sequence shown here is derived from an EMBL/GenBank/DDBJ whole genome shotgun (WGS) entry which is preliminary data.</text>
</comment>
<evidence type="ECO:0000313" key="1">
    <source>
        <dbReference type="EMBL" id="KMO71309.1"/>
    </source>
</evidence>
<dbReference type="EMBL" id="JYNL01000056">
    <property type="protein sequence ID" value="KMO71309.1"/>
    <property type="molecule type" value="Genomic_DNA"/>
</dbReference>
<dbReference type="PATRIC" id="fig|37916.4.peg.4612"/>
<proteinExistence type="predicted"/>
<dbReference type="AlphaFoldDB" id="A0A0J6VM50"/>
<protein>
    <submittedName>
        <fullName evidence="1">Uncharacterized protein</fullName>
    </submittedName>
</protein>
<organism evidence="1 2">
    <name type="scientific">Mycolicibacterium chlorophenolicum</name>
    <dbReference type="NCBI Taxonomy" id="37916"/>
    <lineage>
        <taxon>Bacteria</taxon>
        <taxon>Bacillati</taxon>
        <taxon>Actinomycetota</taxon>
        <taxon>Actinomycetes</taxon>
        <taxon>Mycobacteriales</taxon>
        <taxon>Mycobacteriaceae</taxon>
        <taxon>Mycolicibacterium</taxon>
    </lineage>
</organism>
<evidence type="ECO:0000313" key="2">
    <source>
        <dbReference type="Proteomes" id="UP000036513"/>
    </source>
</evidence>
<dbReference type="InterPro" id="IPR006311">
    <property type="entry name" value="TAT_signal"/>
</dbReference>
<accession>A0A0J6VM50</accession>
<dbReference type="PROSITE" id="PS51257">
    <property type="entry name" value="PROKAR_LIPOPROTEIN"/>
    <property type="match status" value="1"/>
</dbReference>
<reference evidence="1 2" key="1">
    <citation type="journal article" date="2015" name="Genome Biol. Evol.">
        <title>Characterization of Three Mycobacterium spp. with Potential Use in Bioremediation by Genome Sequencing and Comparative Genomics.</title>
        <authorList>
            <person name="Das S."/>
            <person name="Pettersson B.M."/>
            <person name="Behra P.R."/>
            <person name="Ramesh M."/>
            <person name="Dasgupta S."/>
            <person name="Bhattacharya A."/>
            <person name="Kirsebom L.A."/>
        </authorList>
    </citation>
    <scope>NUCLEOTIDE SEQUENCE [LARGE SCALE GENOMIC DNA]</scope>
    <source>
        <strain evidence="1 2">DSM 43826</strain>
    </source>
</reference>
<sequence length="92" mass="9340">MTEIDRRVFLRAGLAATGLGLLAACTARTSGGGLILPGGQQVGAAEAGRRSTGQIRAYQLTAQEGAVDLGGKQVRAWTYGAAAGARDPGARR</sequence>
<gene>
    <name evidence="1" type="ORF">MCHLDSM_04624</name>
</gene>
<dbReference type="PROSITE" id="PS51318">
    <property type="entry name" value="TAT"/>
    <property type="match status" value="1"/>
</dbReference>
<keyword evidence="2" id="KW-1185">Reference proteome</keyword>
<dbReference type="STRING" id="37916.MCHLDSM_04624"/>